<feature type="domain" description="HTH tetR-type" evidence="5">
    <location>
        <begin position="19"/>
        <end position="79"/>
    </location>
</feature>
<evidence type="ECO:0000256" key="3">
    <source>
        <dbReference type="ARBA" id="ARBA00023163"/>
    </source>
</evidence>
<dbReference type="Proteomes" id="UP000637578">
    <property type="component" value="Unassembled WGS sequence"/>
</dbReference>
<dbReference type="Pfam" id="PF00440">
    <property type="entry name" value="TetR_N"/>
    <property type="match status" value="1"/>
</dbReference>
<evidence type="ECO:0000256" key="4">
    <source>
        <dbReference type="PROSITE-ProRule" id="PRU00335"/>
    </source>
</evidence>
<evidence type="ECO:0000256" key="1">
    <source>
        <dbReference type="ARBA" id="ARBA00023015"/>
    </source>
</evidence>
<accession>A0A8J3CKL6</accession>
<keyword evidence="7" id="KW-1185">Reference proteome</keyword>
<dbReference type="InterPro" id="IPR050109">
    <property type="entry name" value="HTH-type_TetR-like_transc_reg"/>
</dbReference>
<gene>
    <name evidence="6" type="ORF">GCM10012275_62200</name>
</gene>
<dbReference type="PANTHER" id="PTHR30055">
    <property type="entry name" value="HTH-TYPE TRANSCRIPTIONAL REGULATOR RUTR"/>
    <property type="match status" value="1"/>
</dbReference>
<dbReference type="AlphaFoldDB" id="A0A8J3CKL6"/>
<dbReference type="GO" id="GO:0000976">
    <property type="term" value="F:transcription cis-regulatory region binding"/>
    <property type="evidence" value="ECO:0007669"/>
    <property type="project" value="TreeGrafter"/>
</dbReference>
<keyword evidence="1" id="KW-0805">Transcription regulation</keyword>
<dbReference type="SUPFAM" id="SSF46689">
    <property type="entry name" value="Homeodomain-like"/>
    <property type="match status" value="1"/>
</dbReference>
<reference evidence="6" key="2">
    <citation type="submission" date="2020-09" db="EMBL/GenBank/DDBJ databases">
        <authorList>
            <person name="Sun Q."/>
            <person name="Zhou Y."/>
        </authorList>
    </citation>
    <scope>NUCLEOTIDE SEQUENCE</scope>
    <source>
        <strain evidence="6">CGMCC 4.5737</strain>
    </source>
</reference>
<evidence type="ECO:0000259" key="5">
    <source>
        <dbReference type="PROSITE" id="PS50977"/>
    </source>
</evidence>
<comment type="caution">
    <text evidence="6">The sequence shown here is derived from an EMBL/GenBank/DDBJ whole genome shotgun (WGS) entry which is preliminary data.</text>
</comment>
<dbReference type="RefSeq" id="WP_189062010.1">
    <property type="nucleotide sequence ID" value="NZ_BMMK01000060.1"/>
</dbReference>
<dbReference type="EMBL" id="BMMK01000060">
    <property type="protein sequence ID" value="GGM83145.1"/>
    <property type="molecule type" value="Genomic_DNA"/>
</dbReference>
<organism evidence="6 7">
    <name type="scientific">Longimycelium tulufanense</name>
    <dbReference type="NCBI Taxonomy" id="907463"/>
    <lineage>
        <taxon>Bacteria</taxon>
        <taxon>Bacillati</taxon>
        <taxon>Actinomycetota</taxon>
        <taxon>Actinomycetes</taxon>
        <taxon>Pseudonocardiales</taxon>
        <taxon>Pseudonocardiaceae</taxon>
        <taxon>Longimycelium</taxon>
    </lineage>
</organism>
<reference evidence="6" key="1">
    <citation type="journal article" date="2014" name="Int. J. Syst. Evol. Microbiol.">
        <title>Complete genome sequence of Corynebacterium casei LMG S-19264T (=DSM 44701T), isolated from a smear-ripened cheese.</title>
        <authorList>
            <consortium name="US DOE Joint Genome Institute (JGI-PGF)"/>
            <person name="Walter F."/>
            <person name="Albersmeier A."/>
            <person name="Kalinowski J."/>
            <person name="Ruckert C."/>
        </authorList>
    </citation>
    <scope>NUCLEOTIDE SEQUENCE</scope>
    <source>
        <strain evidence="6">CGMCC 4.5737</strain>
    </source>
</reference>
<dbReference type="PANTHER" id="PTHR30055:SF234">
    <property type="entry name" value="HTH-TYPE TRANSCRIPTIONAL REGULATOR BETI"/>
    <property type="match status" value="1"/>
</dbReference>
<keyword evidence="2 4" id="KW-0238">DNA-binding</keyword>
<protein>
    <submittedName>
        <fullName evidence="6">Putative TetR-family transcriptional regulator</fullName>
    </submittedName>
</protein>
<evidence type="ECO:0000256" key="2">
    <source>
        <dbReference type="ARBA" id="ARBA00023125"/>
    </source>
</evidence>
<sequence length="217" mass="23789">MSPGVGSAKGSRTQEERSAATRQLLLDATVDCLVRYGYAGTTTTRIAELAGVTRGALVHHFPSRADLVSAAVRHLASKRAEVAFARLEALRGSADPIPAALDMLWEVHQGSVFLATAELWVAARADATLAEQVDRFEPMVTGTLMEFSRALFPVLAGHPEFRHWLYTSMDVIRGILVSDPAGHEPDRLARRWQRARRHLLLLAEVLFDRVGPASATR</sequence>
<dbReference type="Gene3D" id="1.10.357.10">
    <property type="entry name" value="Tetracycline Repressor, domain 2"/>
    <property type="match status" value="1"/>
</dbReference>
<dbReference type="InterPro" id="IPR009057">
    <property type="entry name" value="Homeodomain-like_sf"/>
</dbReference>
<dbReference type="GO" id="GO:0003700">
    <property type="term" value="F:DNA-binding transcription factor activity"/>
    <property type="evidence" value="ECO:0007669"/>
    <property type="project" value="TreeGrafter"/>
</dbReference>
<evidence type="ECO:0000313" key="7">
    <source>
        <dbReference type="Proteomes" id="UP000637578"/>
    </source>
</evidence>
<dbReference type="InterPro" id="IPR001647">
    <property type="entry name" value="HTH_TetR"/>
</dbReference>
<evidence type="ECO:0000313" key="6">
    <source>
        <dbReference type="EMBL" id="GGM83145.1"/>
    </source>
</evidence>
<keyword evidence="3" id="KW-0804">Transcription</keyword>
<feature type="DNA-binding region" description="H-T-H motif" evidence="4">
    <location>
        <begin position="42"/>
        <end position="61"/>
    </location>
</feature>
<dbReference type="PROSITE" id="PS50977">
    <property type="entry name" value="HTH_TETR_2"/>
    <property type="match status" value="1"/>
</dbReference>
<dbReference type="PRINTS" id="PR00455">
    <property type="entry name" value="HTHTETR"/>
</dbReference>
<proteinExistence type="predicted"/>
<name>A0A8J3CKL6_9PSEU</name>